<dbReference type="EC" id="1.17.1.2" evidence="7"/>
<organism evidence="7">
    <name type="scientific">hydrothermal vent metagenome</name>
    <dbReference type="NCBI Taxonomy" id="652676"/>
    <lineage>
        <taxon>unclassified sequences</taxon>
        <taxon>metagenomes</taxon>
        <taxon>ecological metagenomes</taxon>
    </lineage>
</organism>
<dbReference type="GO" id="GO:0050992">
    <property type="term" value="P:dimethylallyl diphosphate biosynthetic process"/>
    <property type="evidence" value="ECO:0007669"/>
    <property type="project" value="InterPro"/>
</dbReference>
<dbReference type="NCBIfam" id="TIGR00216">
    <property type="entry name" value="ispH_lytB"/>
    <property type="match status" value="1"/>
</dbReference>
<dbReference type="GO" id="GO:0051539">
    <property type="term" value="F:4 iron, 4 sulfur cluster binding"/>
    <property type="evidence" value="ECO:0007669"/>
    <property type="project" value="UniProtKB-KW"/>
</dbReference>
<evidence type="ECO:0000256" key="4">
    <source>
        <dbReference type="ARBA" id="ARBA00023004"/>
    </source>
</evidence>
<evidence type="ECO:0000256" key="1">
    <source>
        <dbReference type="ARBA" id="ARBA00001966"/>
    </source>
</evidence>
<evidence type="ECO:0000256" key="5">
    <source>
        <dbReference type="ARBA" id="ARBA00023014"/>
    </source>
</evidence>
<evidence type="ECO:0000313" key="7">
    <source>
        <dbReference type="EMBL" id="CUV08922.1"/>
    </source>
</evidence>
<protein>
    <submittedName>
        <fullName evidence="7">4-hydroxy-3-methylbut-2-enyl diphosphate reductase</fullName>
        <ecNumber evidence="7">1.17.1.2</ecNumber>
    </submittedName>
</protein>
<dbReference type="GO" id="GO:0019288">
    <property type="term" value="P:isopentenyl diphosphate biosynthetic process, methylerythritol 4-phosphate pathway"/>
    <property type="evidence" value="ECO:0007669"/>
    <property type="project" value="InterPro"/>
</dbReference>
<dbReference type="PANTHER" id="PTHR30426">
    <property type="entry name" value="4-HYDROXY-3-METHYLBUT-2-ENYL DIPHOSPHATE REDUCTASE"/>
    <property type="match status" value="1"/>
</dbReference>
<keyword evidence="2" id="KW-0004">4Fe-4S</keyword>
<dbReference type="Gene3D" id="3.40.50.11270">
    <property type="match status" value="1"/>
</dbReference>
<evidence type="ECO:0000313" key="6">
    <source>
        <dbReference type="EMBL" id="CUV08916.1"/>
    </source>
</evidence>
<dbReference type="GO" id="GO:0046872">
    <property type="term" value="F:metal ion binding"/>
    <property type="evidence" value="ECO:0007669"/>
    <property type="project" value="UniProtKB-KW"/>
</dbReference>
<dbReference type="CDD" id="cd13944">
    <property type="entry name" value="lytB_ispH"/>
    <property type="match status" value="1"/>
</dbReference>
<dbReference type="PANTHER" id="PTHR30426:SF0">
    <property type="entry name" value="4-HYDROXY-3-METHYLBUT-2-ENYL DIPHOSPHATE REDUCTASE"/>
    <property type="match status" value="1"/>
</dbReference>
<sequence length="287" mass="32197">MKVLLAKDAGYCFGVRDAVNLAYETAEKEGEVYMLGHIVHNENVVTELEKTGTKVIDDLNEVPDNKPILFRAHGTVPKVWDEAEKRGINIVDATCPLVTEIHEEVRKLAAENRRIIIIGDHGHDEVNGIMEQVQDSIVVANPEEAKRLRKMKKAGVVSQSTQMIENVQDIINILMTKVFDLRFVNTICFPTRRNHEQIKSLAELSDIMIVIGSFTSANSKRLTELAKERNERTYQVTCANDLDSDWFQQSDTVGVSAGASTPDNIIENVVTAIKSFGKVKEEELIYE</sequence>
<dbReference type="Pfam" id="PF02401">
    <property type="entry name" value="LYTB"/>
    <property type="match status" value="1"/>
</dbReference>
<reference evidence="7" key="1">
    <citation type="submission" date="2015-10" db="EMBL/GenBank/DDBJ databases">
        <authorList>
            <person name="Gilbert D.G."/>
        </authorList>
    </citation>
    <scope>NUCLEOTIDE SEQUENCE</scope>
</reference>
<gene>
    <name evidence="6" type="ORF">MGWOODY_Mmi2564</name>
    <name evidence="7" type="ORF">MGWOODY_Mmi2570</name>
</gene>
<evidence type="ECO:0000256" key="3">
    <source>
        <dbReference type="ARBA" id="ARBA00022723"/>
    </source>
</evidence>
<keyword evidence="7" id="KW-0560">Oxidoreductase</keyword>
<name>A0A160VF48_9ZZZZ</name>
<keyword evidence="3" id="KW-0479">Metal-binding</keyword>
<dbReference type="InterPro" id="IPR003451">
    <property type="entry name" value="LytB/IspH"/>
</dbReference>
<dbReference type="Gene3D" id="3.40.1010.20">
    <property type="entry name" value="4-hydroxy-3-methylbut-2-enyl diphosphate reductase, catalytic domain"/>
    <property type="match status" value="2"/>
</dbReference>
<keyword evidence="4" id="KW-0408">Iron</keyword>
<dbReference type="HAMAP" id="MF_00191">
    <property type="entry name" value="IspH"/>
    <property type="match status" value="1"/>
</dbReference>
<dbReference type="AlphaFoldDB" id="A0A160VF48"/>
<evidence type="ECO:0000256" key="2">
    <source>
        <dbReference type="ARBA" id="ARBA00022485"/>
    </source>
</evidence>
<proteinExistence type="inferred from homology"/>
<dbReference type="EMBL" id="FAXC01000139">
    <property type="protein sequence ID" value="CUV08922.1"/>
    <property type="molecule type" value="Genomic_DNA"/>
</dbReference>
<accession>A0A160VF48</accession>
<keyword evidence="5" id="KW-0411">Iron-sulfur</keyword>
<comment type="cofactor">
    <cofactor evidence="1">
        <name>[4Fe-4S] cluster</name>
        <dbReference type="ChEBI" id="CHEBI:49883"/>
    </cofactor>
</comment>
<dbReference type="GO" id="GO:0051745">
    <property type="term" value="F:4-hydroxy-3-methylbut-2-enyl diphosphate reductase activity"/>
    <property type="evidence" value="ECO:0007669"/>
    <property type="project" value="InterPro"/>
</dbReference>
<dbReference type="EMBL" id="FAXC01000139">
    <property type="protein sequence ID" value="CUV08916.1"/>
    <property type="molecule type" value="Genomic_DNA"/>
</dbReference>